<keyword evidence="3" id="KW-1185">Reference proteome</keyword>
<dbReference type="Proteomes" id="UP000012174">
    <property type="component" value="Unassembled WGS sequence"/>
</dbReference>
<reference evidence="3" key="1">
    <citation type="journal article" date="2013" name="Genome Announc.">
        <title>Draft genome sequence of the grapevine dieback fungus Eutypa lata UCR-EL1.</title>
        <authorList>
            <person name="Blanco-Ulate B."/>
            <person name="Rolshausen P.E."/>
            <person name="Cantu D."/>
        </authorList>
    </citation>
    <scope>NUCLEOTIDE SEQUENCE [LARGE SCALE GENOMIC DNA]</scope>
    <source>
        <strain evidence="3">UCR-EL1</strain>
    </source>
</reference>
<feature type="region of interest" description="Disordered" evidence="1">
    <location>
        <begin position="143"/>
        <end position="201"/>
    </location>
</feature>
<dbReference type="EMBL" id="KB706515">
    <property type="protein sequence ID" value="EMR67138.1"/>
    <property type="molecule type" value="Genomic_DNA"/>
</dbReference>
<feature type="compositionally biased region" description="Basic and acidic residues" evidence="1">
    <location>
        <begin position="172"/>
        <end position="181"/>
    </location>
</feature>
<dbReference type="KEGG" id="ela:UCREL1_5862"/>
<organism evidence="2 3">
    <name type="scientific">Eutypa lata (strain UCR-EL1)</name>
    <name type="common">Grapevine dieback disease fungus</name>
    <name type="synonym">Eutypa armeniacae</name>
    <dbReference type="NCBI Taxonomy" id="1287681"/>
    <lineage>
        <taxon>Eukaryota</taxon>
        <taxon>Fungi</taxon>
        <taxon>Dikarya</taxon>
        <taxon>Ascomycota</taxon>
        <taxon>Pezizomycotina</taxon>
        <taxon>Sordariomycetes</taxon>
        <taxon>Xylariomycetidae</taxon>
        <taxon>Xylariales</taxon>
        <taxon>Diatrypaceae</taxon>
        <taxon>Eutypa</taxon>
    </lineage>
</organism>
<dbReference type="HOGENOM" id="CLU_1360395_0_0_1"/>
<accession>M7SRN5</accession>
<dbReference type="OrthoDB" id="4767954at2759"/>
<protein>
    <submittedName>
        <fullName evidence="2">Uncharacterized protein</fullName>
    </submittedName>
</protein>
<gene>
    <name evidence="2" type="ORF">UCREL1_5862</name>
</gene>
<evidence type="ECO:0000256" key="1">
    <source>
        <dbReference type="SAM" id="MobiDB-lite"/>
    </source>
</evidence>
<dbReference type="AlphaFoldDB" id="M7SRN5"/>
<feature type="compositionally biased region" description="Polar residues" evidence="1">
    <location>
        <begin position="186"/>
        <end position="201"/>
    </location>
</feature>
<evidence type="ECO:0000313" key="3">
    <source>
        <dbReference type="Proteomes" id="UP000012174"/>
    </source>
</evidence>
<name>M7SRN5_EUTLA</name>
<evidence type="ECO:0000313" key="2">
    <source>
        <dbReference type="EMBL" id="EMR67138.1"/>
    </source>
</evidence>
<proteinExistence type="predicted"/>
<feature type="compositionally biased region" description="Basic and acidic residues" evidence="1">
    <location>
        <begin position="150"/>
        <end position="163"/>
    </location>
</feature>
<sequence>MARMVFNLDNPWLSSYYYLLPPSPSDEITCSFLAYPVPDPIAQPGDLSRFGSIISETPERLEIRLTAYELERMHELKQAWVSKYAEEKMICYLRLGSLEPDFSRSLVFQQGYKIPQVSQQADTAANPTLPAISNAPRLLEPVDLEQEQEEKDHEKHTEDRGENEVDEQAQEQAKDSDHPEWGECVDSSNSGQAPGSTSSTI</sequence>